<dbReference type="EMBL" id="BOOA01000035">
    <property type="protein sequence ID" value="GIH26042.1"/>
    <property type="molecule type" value="Genomic_DNA"/>
</dbReference>
<protein>
    <submittedName>
        <fullName evidence="1">Uncharacterized protein</fullName>
    </submittedName>
</protein>
<accession>A0A919UPS9</accession>
<comment type="caution">
    <text evidence="1">The sequence shown here is derived from an EMBL/GenBank/DDBJ whole genome shotgun (WGS) entry which is preliminary data.</text>
</comment>
<evidence type="ECO:0000313" key="1">
    <source>
        <dbReference type="EMBL" id="GIH26042.1"/>
    </source>
</evidence>
<keyword evidence="2" id="KW-1185">Reference proteome</keyword>
<reference evidence="1" key="1">
    <citation type="submission" date="2021-01" db="EMBL/GenBank/DDBJ databases">
        <title>Whole genome shotgun sequence of Acrocarpospora phusangensis NBRC 108782.</title>
        <authorList>
            <person name="Komaki H."/>
            <person name="Tamura T."/>
        </authorList>
    </citation>
    <scope>NUCLEOTIDE SEQUENCE</scope>
    <source>
        <strain evidence="1">NBRC 108782</strain>
    </source>
</reference>
<name>A0A919UPS9_9ACTN</name>
<organism evidence="1 2">
    <name type="scientific">Acrocarpospora phusangensis</name>
    <dbReference type="NCBI Taxonomy" id="1070424"/>
    <lineage>
        <taxon>Bacteria</taxon>
        <taxon>Bacillati</taxon>
        <taxon>Actinomycetota</taxon>
        <taxon>Actinomycetes</taxon>
        <taxon>Streptosporangiales</taxon>
        <taxon>Streptosporangiaceae</taxon>
        <taxon>Acrocarpospora</taxon>
    </lineage>
</organism>
<sequence length="138" mass="15453">MDARTAESESVGLSRCGKLGSRIPLYGARDWAAPIPLGAAQSSQRRVHMDDWLSRTPARVRPNDRNLRATDTHSRFYVRIRQRRRLCAESLLHLPVQNILPNHSGDGIQGIRYIEGRLGIRDCLSLNWGVPAMGNIVA</sequence>
<dbReference type="Proteomes" id="UP000640052">
    <property type="component" value="Unassembled WGS sequence"/>
</dbReference>
<evidence type="ECO:0000313" key="2">
    <source>
        <dbReference type="Proteomes" id="UP000640052"/>
    </source>
</evidence>
<proteinExistence type="predicted"/>
<gene>
    <name evidence="1" type="ORF">Aph01nite_43520</name>
</gene>
<dbReference type="AlphaFoldDB" id="A0A919UPS9"/>